<comment type="catalytic activity">
    <reaction evidence="10">
        <text>L-aspartate + O2 = iminosuccinate + H2O2</text>
        <dbReference type="Rhea" id="RHEA:25876"/>
        <dbReference type="ChEBI" id="CHEBI:15379"/>
        <dbReference type="ChEBI" id="CHEBI:16240"/>
        <dbReference type="ChEBI" id="CHEBI:29991"/>
        <dbReference type="ChEBI" id="CHEBI:77875"/>
        <dbReference type="EC" id="1.4.3.16"/>
    </reaction>
    <physiologicalReaction direction="left-to-right" evidence="10">
        <dbReference type="Rhea" id="RHEA:25877"/>
    </physiologicalReaction>
</comment>
<evidence type="ECO:0000256" key="6">
    <source>
        <dbReference type="ARBA" id="ARBA00022630"/>
    </source>
</evidence>
<keyword evidence="9 12" id="KW-0560">Oxidoreductase</keyword>
<reference evidence="15 16" key="1">
    <citation type="submission" date="2018-09" db="EMBL/GenBank/DDBJ databases">
        <authorList>
            <person name="Postec A."/>
        </authorList>
    </citation>
    <scope>NUCLEOTIDE SEQUENCE [LARGE SCALE GENOMIC DNA]</scope>
    <source>
        <strain evidence="15">70B-A</strain>
    </source>
</reference>
<protein>
    <recommendedName>
        <fullName evidence="5 11">L-aspartate oxidase</fullName>
        <ecNumber evidence="4 11">1.4.3.16</ecNumber>
    </recommendedName>
</protein>
<dbReference type="EMBL" id="LR130778">
    <property type="protein sequence ID" value="VDN45852.1"/>
    <property type="molecule type" value="Genomic_DNA"/>
</dbReference>
<gene>
    <name evidence="15" type="primary">nadB</name>
    <name evidence="15" type="ORF">PATL70BA_0015</name>
</gene>
<dbReference type="InterPro" id="IPR036188">
    <property type="entry name" value="FAD/NAD-bd_sf"/>
</dbReference>
<dbReference type="FunFam" id="3.90.700.10:FF:000002">
    <property type="entry name" value="L-aspartate oxidase"/>
    <property type="match status" value="1"/>
</dbReference>
<dbReference type="PANTHER" id="PTHR42716">
    <property type="entry name" value="L-ASPARTATE OXIDASE"/>
    <property type="match status" value="1"/>
</dbReference>
<evidence type="ECO:0000313" key="15">
    <source>
        <dbReference type="EMBL" id="VDN45852.1"/>
    </source>
</evidence>
<dbReference type="PANTHER" id="PTHR42716:SF2">
    <property type="entry name" value="L-ASPARTATE OXIDASE, CHLOROPLASTIC"/>
    <property type="match status" value="1"/>
</dbReference>
<evidence type="ECO:0000256" key="7">
    <source>
        <dbReference type="ARBA" id="ARBA00022642"/>
    </source>
</evidence>
<dbReference type="Gene3D" id="3.90.700.10">
    <property type="entry name" value="Succinate dehydrogenase/fumarate reductase flavoprotein, catalytic domain"/>
    <property type="match status" value="1"/>
</dbReference>
<dbReference type="Pfam" id="PF02910">
    <property type="entry name" value="Succ_DH_flav_C"/>
    <property type="match status" value="1"/>
</dbReference>
<dbReference type="InterPro" id="IPR037099">
    <property type="entry name" value="Fum_R/Succ_DH_flav-like_C_sf"/>
</dbReference>
<organism evidence="15 16">
    <name type="scientific">Petrocella atlantisensis</name>
    <dbReference type="NCBI Taxonomy" id="2173034"/>
    <lineage>
        <taxon>Bacteria</taxon>
        <taxon>Bacillati</taxon>
        <taxon>Bacillota</taxon>
        <taxon>Clostridia</taxon>
        <taxon>Lachnospirales</taxon>
        <taxon>Vallitaleaceae</taxon>
        <taxon>Petrocella</taxon>
    </lineage>
</organism>
<dbReference type="Proteomes" id="UP000279029">
    <property type="component" value="Chromosome"/>
</dbReference>
<name>A0A3P7RS51_9FIRM</name>
<dbReference type="EC" id="1.4.3.16" evidence="4 11"/>
<comment type="function">
    <text evidence="12">Catalyzes the oxidation of L-aspartate to iminoaspartate.</text>
</comment>
<dbReference type="SUPFAM" id="SSF51905">
    <property type="entry name" value="FAD/NAD(P)-binding domain"/>
    <property type="match status" value="1"/>
</dbReference>
<dbReference type="InterPro" id="IPR027477">
    <property type="entry name" value="Succ_DH/fumarate_Rdtase_cat_sf"/>
</dbReference>
<dbReference type="InterPro" id="IPR003953">
    <property type="entry name" value="FAD-dep_OxRdtase_2_FAD-bd"/>
</dbReference>
<dbReference type="InterPro" id="IPR015939">
    <property type="entry name" value="Fum_Rdtase/Succ_DH_flav-like_C"/>
</dbReference>
<evidence type="ECO:0000256" key="4">
    <source>
        <dbReference type="ARBA" id="ARBA00012173"/>
    </source>
</evidence>
<evidence type="ECO:0000256" key="9">
    <source>
        <dbReference type="ARBA" id="ARBA00023002"/>
    </source>
</evidence>
<evidence type="ECO:0000256" key="8">
    <source>
        <dbReference type="ARBA" id="ARBA00022827"/>
    </source>
</evidence>
<keyword evidence="6 12" id="KW-0285">Flavoprotein</keyword>
<evidence type="ECO:0000256" key="11">
    <source>
        <dbReference type="NCBIfam" id="TIGR00551"/>
    </source>
</evidence>
<feature type="domain" description="Fumarate reductase/succinate dehydrogenase flavoprotein-like C-terminal" evidence="14">
    <location>
        <begin position="424"/>
        <end position="493"/>
    </location>
</feature>
<dbReference type="GO" id="GO:0005737">
    <property type="term" value="C:cytoplasm"/>
    <property type="evidence" value="ECO:0007669"/>
    <property type="project" value="UniProtKB-SubCell"/>
</dbReference>
<accession>A0A3P7RS51</accession>
<dbReference type="Gene3D" id="1.20.58.100">
    <property type="entry name" value="Fumarate reductase/succinate dehydrogenase flavoprotein-like, C-terminal domain"/>
    <property type="match status" value="1"/>
</dbReference>
<keyword evidence="7 12" id="KW-0662">Pyridine nucleotide biosynthesis</keyword>
<dbReference type="SUPFAM" id="SSF46977">
    <property type="entry name" value="Succinate dehydrogenase/fumarate reductase flavoprotein C-terminal domain"/>
    <property type="match status" value="1"/>
</dbReference>
<comment type="similarity">
    <text evidence="3 12">Belongs to the FAD-dependent oxidoreductase 2 family. NadB subfamily.</text>
</comment>
<dbReference type="GO" id="GO:0034628">
    <property type="term" value="P:'de novo' NAD+ biosynthetic process from L-aspartate"/>
    <property type="evidence" value="ECO:0007669"/>
    <property type="project" value="TreeGrafter"/>
</dbReference>
<evidence type="ECO:0000256" key="3">
    <source>
        <dbReference type="ARBA" id="ARBA00008562"/>
    </source>
</evidence>
<comment type="subcellular location">
    <subcellularLocation>
        <location evidence="12">Cytoplasm</location>
    </subcellularLocation>
</comment>
<dbReference type="GO" id="GO:0033765">
    <property type="term" value="F:steroid dehydrogenase activity, acting on the CH-CH group of donors"/>
    <property type="evidence" value="ECO:0007669"/>
    <property type="project" value="UniProtKB-ARBA"/>
</dbReference>
<dbReference type="SUPFAM" id="SSF56425">
    <property type="entry name" value="Succinate dehydrogenase/fumarate reductase flavoprotein, catalytic domain"/>
    <property type="match status" value="1"/>
</dbReference>
<keyword evidence="8 12" id="KW-0274">FAD</keyword>
<evidence type="ECO:0000256" key="10">
    <source>
        <dbReference type="ARBA" id="ARBA00048305"/>
    </source>
</evidence>
<sequence>MKTTDVLIIGTGLAGTYVALNLPSNLDITMMCHHSTNSTLAQGGIAISLDQKDSFEAHIDDTLTAGRHTNNIEAVKTLIESAPDQIHTLKKLGVEFDQDAKQNIRATLEGGHSFPRVIHAGGDQTGQSVMSLLDRKINSSDNIQILRGASLLELVVHHQEAIGIVYEMDGTIQVLYAKHIVMATGGLGDLYEHTTNQEGSTGEAIAIAAFAGAKCQDMRYIQFHPTAYKNKDKGYFLITEAMRGVGAYLLDAHKNRFMDHIHPLKELAPRDIVSKAIYDVITSTHEPFVYLDTRHLKTAYLKERFPNIYKTLEKDGLILGVDLIPVTPVAHYTIGGICTDLMGRTNLKHLYACGEVASTGVHGANRLASNSLLECLVFGKNVAEHIVSHHEDLPLPSYSINPLDPWKYTKTTASQNYLVHKAYIQEIMTKHVGIVRYDSQLRLAKSKLTRLLHQLKKVRYDHIDHAKSYNLISVSLMVVEDALAHESLGCHYKDIEKKGL</sequence>
<dbReference type="PRINTS" id="PR00368">
    <property type="entry name" value="FADPNR"/>
</dbReference>
<evidence type="ECO:0000259" key="13">
    <source>
        <dbReference type="Pfam" id="PF00890"/>
    </source>
</evidence>
<dbReference type="RefSeq" id="WP_125135448.1">
    <property type="nucleotide sequence ID" value="NZ_LR130778.1"/>
</dbReference>
<dbReference type="Pfam" id="PF00890">
    <property type="entry name" value="FAD_binding_2"/>
    <property type="match status" value="1"/>
</dbReference>
<dbReference type="GO" id="GO:0008734">
    <property type="term" value="F:L-aspartate oxidase activity"/>
    <property type="evidence" value="ECO:0007669"/>
    <property type="project" value="UniProtKB-UniRule"/>
</dbReference>
<evidence type="ECO:0000256" key="1">
    <source>
        <dbReference type="ARBA" id="ARBA00001974"/>
    </source>
</evidence>
<evidence type="ECO:0000256" key="12">
    <source>
        <dbReference type="RuleBase" id="RU362049"/>
    </source>
</evidence>
<evidence type="ECO:0000256" key="5">
    <source>
        <dbReference type="ARBA" id="ARBA00021901"/>
    </source>
</evidence>
<dbReference type="KEGG" id="cbar:PATL70BA_0015"/>
<evidence type="ECO:0000313" key="16">
    <source>
        <dbReference type="Proteomes" id="UP000279029"/>
    </source>
</evidence>
<dbReference type="UniPathway" id="UPA00253">
    <property type="reaction ID" value="UER00326"/>
</dbReference>
<evidence type="ECO:0000256" key="2">
    <source>
        <dbReference type="ARBA" id="ARBA00004950"/>
    </source>
</evidence>
<dbReference type="InterPro" id="IPR005288">
    <property type="entry name" value="NadB"/>
</dbReference>
<dbReference type="Gene3D" id="3.50.50.60">
    <property type="entry name" value="FAD/NAD(P)-binding domain"/>
    <property type="match status" value="1"/>
</dbReference>
<comment type="pathway">
    <text evidence="2 12">Cofactor biosynthesis; NAD(+) biosynthesis; iminoaspartate from L-aspartate (oxidase route): step 1/1.</text>
</comment>
<feature type="domain" description="FAD-dependent oxidoreductase 2 FAD-binding" evidence="13">
    <location>
        <begin position="5"/>
        <end position="372"/>
    </location>
</feature>
<dbReference type="AlphaFoldDB" id="A0A3P7RS51"/>
<proteinExistence type="inferred from homology"/>
<evidence type="ECO:0000259" key="14">
    <source>
        <dbReference type="Pfam" id="PF02910"/>
    </source>
</evidence>
<keyword evidence="16" id="KW-1185">Reference proteome</keyword>
<dbReference type="NCBIfam" id="TIGR00551">
    <property type="entry name" value="nadB"/>
    <property type="match status" value="1"/>
</dbReference>
<comment type="cofactor">
    <cofactor evidence="1 12">
        <name>FAD</name>
        <dbReference type="ChEBI" id="CHEBI:57692"/>
    </cofactor>
</comment>
<dbReference type="OrthoDB" id="9806724at2"/>